<dbReference type="PANTHER" id="PTHR30075:SF2">
    <property type="entry name" value="GLYCINE--TRNA LIGASE, CHLOROPLASTIC_MITOCHONDRIAL 2"/>
    <property type="match status" value="1"/>
</dbReference>
<evidence type="ECO:0000256" key="8">
    <source>
        <dbReference type="HAMAP-Rule" id="MF_00255"/>
    </source>
</evidence>
<evidence type="ECO:0000256" key="5">
    <source>
        <dbReference type="ARBA" id="ARBA00022917"/>
    </source>
</evidence>
<evidence type="ECO:0000256" key="4">
    <source>
        <dbReference type="ARBA" id="ARBA00022840"/>
    </source>
</evidence>
<dbReference type="PANTHER" id="PTHR30075">
    <property type="entry name" value="GLYCYL-TRNA SYNTHETASE"/>
    <property type="match status" value="1"/>
</dbReference>
<protein>
    <recommendedName>
        <fullName evidence="8">Glycine--tRNA ligase beta subunit</fullName>
        <ecNumber evidence="8">6.1.1.14</ecNumber>
    </recommendedName>
    <alternativeName>
        <fullName evidence="8">Glycyl-tRNA synthetase beta subunit</fullName>
        <shortName evidence="8">GlyRS</shortName>
    </alternativeName>
</protein>
<comment type="caution">
    <text evidence="9">The sequence shown here is derived from an EMBL/GenBank/DDBJ whole genome shotgun (WGS) entry which is preliminary data.</text>
</comment>
<accession>K2PHG2</accession>
<dbReference type="EMBL" id="AMQS01000031">
    <property type="protein sequence ID" value="EKF50880.1"/>
    <property type="molecule type" value="Genomic_DNA"/>
</dbReference>
<comment type="subunit">
    <text evidence="8">Tetramer of two alpha and two beta subunits.</text>
</comment>
<dbReference type="AlphaFoldDB" id="K2PHG2"/>
<dbReference type="Pfam" id="PF02092">
    <property type="entry name" value="tRNA_synt_2f"/>
    <property type="match status" value="1"/>
</dbReference>
<sequence length="677" mass="75561">MANYLLEIGLEEMPAHLVTPAANQLAERLSDFLNENRLDFEAIRKYSTPRRLAVVVEGLAENSEAMDEEVKGPSAKIAKDAEGNWSKAIQGFSRGQGLTPDDLVLKGDYYFANKHIAGVAAKEILAKVGDEVISKMQFKTYMKWGNNSFLFVRPIQWMISLLDSEVVPFTILDVTASNVTRGHRFLSNTEITIAEAADYAHVLTDNFVMVDAAARKAEISKQIKEIATDNNWSVELTDEKHVELLEEVNNLVEYPTAFVGSFDEKYLTVPEEVLVTSMRDNQRYFEVYTTEGKLAPHFISVRNGNAEGMKNVILGNEKVLVARLEDAEFFWKEDQKLEIASLVKKLENVTFHAKIGSITEHMARTKAIAAHLADIAQLTESEKNDVARAADIYKFDLLTGMVGEFDELQGVMGEKYALLAGENTNVAAAVREHYMPTSAEGALPETAVGSVLAAADKIDSILSFFSAGLIPSGSNDPYALRRAAQGLTRIIEKFDWHFDISDFIAALDYENKEQVIDFLKGRVQKLLLDKKIRHDIVEATIATNTMDIANMMTVAPMLNSHKDEEEFKPAIENISRVINLAKKVEKSGTVDSELFENDAEQTLYNVTETIKNQWTDLSASEKYDILVNEGVPAISTFFENVMVMAEDERVRNNRLAILFDLSSLTATMADFSLINTK</sequence>
<evidence type="ECO:0000256" key="6">
    <source>
        <dbReference type="ARBA" id="ARBA00023146"/>
    </source>
</evidence>
<comment type="subcellular location">
    <subcellularLocation>
        <location evidence="8">Cytoplasm</location>
    </subcellularLocation>
</comment>
<dbReference type="NCBIfam" id="TIGR00211">
    <property type="entry name" value="glyS"/>
    <property type="match status" value="1"/>
</dbReference>
<dbReference type="PROSITE" id="PS50861">
    <property type="entry name" value="AA_TRNA_LIGASE_II_GLYAB"/>
    <property type="match status" value="1"/>
</dbReference>
<gene>
    <name evidence="8" type="primary">glyS</name>
    <name evidence="9" type="ORF">C426_1805</name>
</gene>
<dbReference type="EC" id="6.1.1.14" evidence="8"/>
<dbReference type="eggNOG" id="COG0751">
    <property type="taxonomic scope" value="Bacteria"/>
</dbReference>
<dbReference type="HAMAP" id="MF_00255">
    <property type="entry name" value="Gly_tRNA_synth_beta"/>
    <property type="match status" value="1"/>
</dbReference>
<organism evidence="9 10">
    <name type="scientific">Lactococcus garvieae DCC43</name>
    <dbReference type="NCBI Taxonomy" id="1231377"/>
    <lineage>
        <taxon>Bacteria</taxon>
        <taxon>Bacillati</taxon>
        <taxon>Bacillota</taxon>
        <taxon>Bacilli</taxon>
        <taxon>Lactobacillales</taxon>
        <taxon>Streptococcaceae</taxon>
        <taxon>Lactococcus</taxon>
    </lineage>
</organism>
<keyword evidence="5 8" id="KW-0648">Protein biosynthesis</keyword>
<dbReference type="RefSeq" id="WP_003136367.1">
    <property type="nucleotide sequence ID" value="NZ_AMQS01000031.1"/>
</dbReference>
<comment type="similarity">
    <text evidence="1 8">Belongs to the class-II aminoacyl-tRNA synthetase family.</text>
</comment>
<dbReference type="GO" id="GO:0006426">
    <property type="term" value="P:glycyl-tRNA aminoacylation"/>
    <property type="evidence" value="ECO:0007669"/>
    <property type="project" value="UniProtKB-UniRule"/>
</dbReference>
<reference evidence="9 10" key="1">
    <citation type="journal article" date="2012" name="J. Bacteriol.">
        <title>Genome Sequence of the Bacteriocin-Producing Strain Lactococcus garvieae DCC43.</title>
        <authorList>
            <person name="Gabrielsen C."/>
            <person name="Brede D.A."/>
            <person name="Hernandez P.E."/>
            <person name="Nes I.F."/>
            <person name="Diep D.B."/>
        </authorList>
    </citation>
    <scope>NUCLEOTIDE SEQUENCE [LARGE SCALE GENOMIC DNA]</scope>
    <source>
        <strain evidence="9 10">DCC43</strain>
    </source>
</reference>
<keyword evidence="6 8" id="KW-0030">Aminoacyl-tRNA synthetase</keyword>
<evidence type="ECO:0000256" key="3">
    <source>
        <dbReference type="ARBA" id="ARBA00022741"/>
    </source>
</evidence>
<dbReference type="InterPro" id="IPR006194">
    <property type="entry name" value="Gly-tRNA-synth_heterodimer"/>
</dbReference>
<keyword evidence="4 8" id="KW-0067">ATP-binding</keyword>
<dbReference type="GO" id="GO:0004820">
    <property type="term" value="F:glycine-tRNA ligase activity"/>
    <property type="evidence" value="ECO:0007669"/>
    <property type="project" value="UniProtKB-UniRule"/>
</dbReference>
<proteinExistence type="inferred from homology"/>
<comment type="catalytic activity">
    <reaction evidence="7 8">
        <text>tRNA(Gly) + glycine + ATP = glycyl-tRNA(Gly) + AMP + diphosphate</text>
        <dbReference type="Rhea" id="RHEA:16013"/>
        <dbReference type="Rhea" id="RHEA-COMP:9664"/>
        <dbReference type="Rhea" id="RHEA-COMP:9683"/>
        <dbReference type="ChEBI" id="CHEBI:30616"/>
        <dbReference type="ChEBI" id="CHEBI:33019"/>
        <dbReference type="ChEBI" id="CHEBI:57305"/>
        <dbReference type="ChEBI" id="CHEBI:78442"/>
        <dbReference type="ChEBI" id="CHEBI:78522"/>
        <dbReference type="ChEBI" id="CHEBI:456215"/>
        <dbReference type="EC" id="6.1.1.14"/>
    </reaction>
</comment>
<evidence type="ECO:0000313" key="9">
    <source>
        <dbReference type="EMBL" id="EKF50880.1"/>
    </source>
</evidence>
<dbReference type="PRINTS" id="PR01045">
    <property type="entry name" value="TRNASYNTHGB"/>
</dbReference>
<keyword evidence="2 8" id="KW-0436">Ligase</keyword>
<dbReference type="GO" id="GO:0005829">
    <property type="term" value="C:cytosol"/>
    <property type="evidence" value="ECO:0007669"/>
    <property type="project" value="TreeGrafter"/>
</dbReference>
<name>K2PHG2_9LACT</name>
<evidence type="ECO:0000256" key="1">
    <source>
        <dbReference type="ARBA" id="ARBA00008226"/>
    </source>
</evidence>
<dbReference type="Proteomes" id="UP000006787">
    <property type="component" value="Unassembled WGS sequence"/>
</dbReference>
<dbReference type="SUPFAM" id="SSF109604">
    <property type="entry name" value="HD-domain/PDEase-like"/>
    <property type="match status" value="1"/>
</dbReference>
<dbReference type="PATRIC" id="fig|1231377.3.peg.1785"/>
<dbReference type="GO" id="GO:0005524">
    <property type="term" value="F:ATP binding"/>
    <property type="evidence" value="ECO:0007669"/>
    <property type="project" value="UniProtKB-UniRule"/>
</dbReference>
<evidence type="ECO:0000313" key="10">
    <source>
        <dbReference type="Proteomes" id="UP000006787"/>
    </source>
</evidence>
<evidence type="ECO:0000256" key="2">
    <source>
        <dbReference type="ARBA" id="ARBA00022598"/>
    </source>
</evidence>
<keyword evidence="8" id="KW-0963">Cytoplasm</keyword>
<evidence type="ECO:0000256" key="7">
    <source>
        <dbReference type="ARBA" id="ARBA00047937"/>
    </source>
</evidence>
<dbReference type="InterPro" id="IPR015944">
    <property type="entry name" value="Gly-tRNA-synth_bsu"/>
</dbReference>
<keyword evidence="3 8" id="KW-0547">Nucleotide-binding</keyword>